<evidence type="ECO:0000256" key="4">
    <source>
        <dbReference type="ARBA" id="ARBA00022496"/>
    </source>
</evidence>
<organism evidence="12 13">
    <name type="scientific">SAR86 cluster bacterium</name>
    <dbReference type="NCBI Taxonomy" id="2030880"/>
    <lineage>
        <taxon>Bacteria</taxon>
        <taxon>Pseudomonadati</taxon>
        <taxon>Pseudomonadota</taxon>
        <taxon>Gammaproteobacteria</taxon>
        <taxon>SAR86 cluster</taxon>
    </lineage>
</organism>
<keyword evidence="9" id="KW-0472">Membrane</keyword>
<gene>
    <name evidence="12" type="ORF">EVA98_02510</name>
</gene>
<dbReference type="PANTHER" id="PTHR32552:SF81">
    <property type="entry name" value="TONB-DEPENDENT OUTER MEMBRANE RECEPTOR"/>
    <property type="match status" value="1"/>
</dbReference>
<reference evidence="12 13" key="1">
    <citation type="submission" date="2019-02" db="EMBL/GenBank/DDBJ databases">
        <title>Prokaryotic population dynamics and viral predation in marine succession experiment using metagenomics: the confinement effect.</title>
        <authorList>
            <person name="Haro-Moreno J.M."/>
            <person name="Rodriguez-Valera F."/>
            <person name="Lopez-Perez M."/>
        </authorList>
    </citation>
    <scope>NUCLEOTIDE SEQUENCE [LARGE SCALE GENOMIC DNA]</scope>
    <source>
        <strain evidence="12">MED-G165</strain>
    </source>
</reference>
<dbReference type="Proteomes" id="UP000316449">
    <property type="component" value="Unassembled WGS sequence"/>
</dbReference>
<dbReference type="SUPFAM" id="SSF56935">
    <property type="entry name" value="Porins"/>
    <property type="match status" value="1"/>
</dbReference>
<evidence type="ECO:0000256" key="1">
    <source>
        <dbReference type="ARBA" id="ARBA00004571"/>
    </source>
</evidence>
<accession>A0A520MRB5</accession>
<evidence type="ECO:0000256" key="7">
    <source>
        <dbReference type="ARBA" id="ARBA00023065"/>
    </source>
</evidence>
<evidence type="ECO:0000256" key="9">
    <source>
        <dbReference type="ARBA" id="ARBA00023136"/>
    </source>
</evidence>
<keyword evidence="4" id="KW-0410">Iron transport</keyword>
<proteinExistence type="predicted"/>
<dbReference type="GO" id="GO:0009279">
    <property type="term" value="C:cell outer membrane"/>
    <property type="evidence" value="ECO:0007669"/>
    <property type="project" value="UniProtKB-SubCell"/>
</dbReference>
<name>A0A520MRB5_9GAMM</name>
<keyword evidence="6" id="KW-0408">Iron</keyword>
<keyword evidence="3" id="KW-1134">Transmembrane beta strand</keyword>
<evidence type="ECO:0000256" key="5">
    <source>
        <dbReference type="ARBA" id="ARBA00022692"/>
    </source>
</evidence>
<keyword evidence="2" id="KW-0813">Transport</keyword>
<evidence type="ECO:0000256" key="8">
    <source>
        <dbReference type="ARBA" id="ARBA00023077"/>
    </source>
</evidence>
<protein>
    <submittedName>
        <fullName evidence="12">TonB-dependent receptor</fullName>
    </submittedName>
</protein>
<dbReference type="PANTHER" id="PTHR32552">
    <property type="entry name" value="FERRICHROME IRON RECEPTOR-RELATED"/>
    <property type="match status" value="1"/>
</dbReference>
<dbReference type="Pfam" id="PF00593">
    <property type="entry name" value="TonB_dep_Rec_b-barrel"/>
    <property type="match status" value="1"/>
</dbReference>
<dbReference type="InterPro" id="IPR036942">
    <property type="entry name" value="Beta-barrel_TonB_sf"/>
</dbReference>
<evidence type="ECO:0000259" key="11">
    <source>
        <dbReference type="Pfam" id="PF00593"/>
    </source>
</evidence>
<keyword evidence="5" id="KW-0812">Transmembrane</keyword>
<dbReference type="InterPro" id="IPR039426">
    <property type="entry name" value="TonB-dep_rcpt-like"/>
</dbReference>
<feature type="domain" description="TonB-dependent receptor-like beta-barrel" evidence="11">
    <location>
        <begin position="6"/>
        <end position="85"/>
    </location>
</feature>
<feature type="non-terminal residue" evidence="12">
    <location>
        <position position="1"/>
    </location>
</feature>
<comment type="caution">
    <text evidence="12">The sequence shown here is derived from an EMBL/GenBank/DDBJ whole genome shotgun (WGS) entry which is preliminary data.</text>
</comment>
<keyword evidence="10" id="KW-0998">Cell outer membrane</keyword>
<dbReference type="GO" id="GO:0006826">
    <property type="term" value="P:iron ion transport"/>
    <property type="evidence" value="ECO:0007669"/>
    <property type="project" value="UniProtKB-KW"/>
</dbReference>
<evidence type="ECO:0000256" key="3">
    <source>
        <dbReference type="ARBA" id="ARBA00022452"/>
    </source>
</evidence>
<keyword evidence="7" id="KW-0406">Ion transport</keyword>
<evidence type="ECO:0000256" key="2">
    <source>
        <dbReference type="ARBA" id="ARBA00022448"/>
    </source>
</evidence>
<keyword evidence="8" id="KW-0798">TonB box</keyword>
<dbReference type="AlphaFoldDB" id="A0A520MRB5"/>
<keyword evidence="12" id="KW-0675">Receptor</keyword>
<evidence type="ECO:0000256" key="10">
    <source>
        <dbReference type="ARBA" id="ARBA00023237"/>
    </source>
</evidence>
<evidence type="ECO:0000313" key="12">
    <source>
        <dbReference type="EMBL" id="RZO23761.1"/>
    </source>
</evidence>
<comment type="subcellular location">
    <subcellularLocation>
        <location evidence="1">Cell outer membrane</location>
        <topology evidence="1">Multi-pass membrane protein</topology>
    </subcellularLocation>
</comment>
<sequence>GGFNTTDIAGLENFDSEVANVFEIGLKSTLMNGALQLNVSAYTNDYEGLQLSQIVNRASINQNADVTIEGIEAEFTLLLSDTLVLDGFVSNTSTEIEDFKSVDPLNPNQATQKLPLPAGATGFFSDFAPLIATCNPLVFVGQAAPSNDCYLGIAAQNPLLGALVLYTPTDAGYMFKSFGPLCTVPFFGLDSTTLPCPLTDGVEADLSGNSLPMAAELNYRLGLTKFVDTASGSWSFRMDYSYRDDYYSTAFNRPRGHIDDVSLIDLSMKYTPVSEAWFVGAYVRNMGDEDHIYAYYSTDVTVGGFQNGVAIDPKIFGINFGMNF</sequence>
<dbReference type="InterPro" id="IPR000531">
    <property type="entry name" value="Beta-barrel_TonB"/>
</dbReference>
<dbReference type="EMBL" id="SHBK01000030">
    <property type="protein sequence ID" value="RZO23761.1"/>
    <property type="molecule type" value="Genomic_DNA"/>
</dbReference>
<evidence type="ECO:0000256" key="6">
    <source>
        <dbReference type="ARBA" id="ARBA00023004"/>
    </source>
</evidence>
<evidence type="ECO:0000313" key="13">
    <source>
        <dbReference type="Proteomes" id="UP000316449"/>
    </source>
</evidence>
<dbReference type="Gene3D" id="2.40.170.20">
    <property type="entry name" value="TonB-dependent receptor, beta-barrel domain"/>
    <property type="match status" value="2"/>
</dbReference>